<keyword evidence="2" id="KW-1133">Transmembrane helix</keyword>
<keyword evidence="2" id="KW-0472">Membrane</keyword>
<name>A0A9W6HY72_9ACTN</name>
<dbReference type="RefSeq" id="WP_271216995.1">
    <property type="nucleotide sequence ID" value="NZ_BSEV01000002.1"/>
</dbReference>
<keyword evidence="4" id="KW-1185">Reference proteome</keyword>
<comment type="caution">
    <text evidence="3">The sequence shown here is derived from an EMBL/GenBank/DDBJ whole genome shotgun (WGS) entry which is preliminary data.</text>
</comment>
<feature type="region of interest" description="Disordered" evidence="1">
    <location>
        <begin position="222"/>
        <end position="243"/>
    </location>
</feature>
<evidence type="ECO:0000256" key="2">
    <source>
        <dbReference type="SAM" id="Phobius"/>
    </source>
</evidence>
<dbReference type="Proteomes" id="UP001143474">
    <property type="component" value="Unassembled WGS sequence"/>
</dbReference>
<evidence type="ECO:0000313" key="4">
    <source>
        <dbReference type="Proteomes" id="UP001143474"/>
    </source>
</evidence>
<dbReference type="EMBL" id="BSEV01000002">
    <property type="protein sequence ID" value="GLK08520.1"/>
    <property type="molecule type" value="Genomic_DNA"/>
</dbReference>
<proteinExistence type="predicted"/>
<keyword evidence="2" id="KW-0812">Transmembrane</keyword>
<gene>
    <name evidence="3" type="ORF">GCM10017600_19250</name>
</gene>
<evidence type="ECO:0000256" key="1">
    <source>
        <dbReference type="SAM" id="MobiDB-lite"/>
    </source>
</evidence>
<feature type="transmembrane region" description="Helical" evidence="2">
    <location>
        <begin position="49"/>
        <end position="68"/>
    </location>
</feature>
<organism evidence="3 4">
    <name type="scientific">Streptosporangium carneum</name>
    <dbReference type="NCBI Taxonomy" id="47481"/>
    <lineage>
        <taxon>Bacteria</taxon>
        <taxon>Bacillati</taxon>
        <taxon>Actinomycetota</taxon>
        <taxon>Actinomycetes</taxon>
        <taxon>Streptosporangiales</taxon>
        <taxon>Streptosporangiaceae</taxon>
        <taxon>Streptosporangium</taxon>
    </lineage>
</organism>
<accession>A0A9W6HY72</accession>
<sequence>MSRIDRMVSAIDPAAGIAEPTAGRGICDLFEEIVATEPQSGRSRLRRRLLVGAAAAGVAAALIIVPLATGAESPAYAVTRQANGSITVKINQLRDPGLLERDLAALGVKAKVHYTPPGKACSRNFTSADPDIPWEELTSTDPKVKAAVQRKMDNSPSQQAFDLERGGGIRIFPDRIGQGQTAVMEFTENSDQTSGPEKPRVLWEFSFQLANGPVGECVLTDRPGWNDIGDPRKNPEAFPPPGS</sequence>
<reference evidence="3" key="1">
    <citation type="journal article" date="2014" name="Int. J. Syst. Evol. Microbiol.">
        <title>Complete genome sequence of Corynebacterium casei LMG S-19264T (=DSM 44701T), isolated from a smear-ripened cheese.</title>
        <authorList>
            <consortium name="US DOE Joint Genome Institute (JGI-PGF)"/>
            <person name="Walter F."/>
            <person name="Albersmeier A."/>
            <person name="Kalinowski J."/>
            <person name="Ruckert C."/>
        </authorList>
    </citation>
    <scope>NUCLEOTIDE SEQUENCE</scope>
    <source>
        <strain evidence="3">VKM Ac-2007</strain>
    </source>
</reference>
<evidence type="ECO:0000313" key="3">
    <source>
        <dbReference type="EMBL" id="GLK08520.1"/>
    </source>
</evidence>
<dbReference type="AlphaFoldDB" id="A0A9W6HY72"/>
<reference evidence="3" key="2">
    <citation type="submission" date="2023-01" db="EMBL/GenBank/DDBJ databases">
        <authorList>
            <person name="Sun Q."/>
            <person name="Evtushenko L."/>
        </authorList>
    </citation>
    <scope>NUCLEOTIDE SEQUENCE</scope>
    <source>
        <strain evidence="3">VKM Ac-2007</strain>
    </source>
</reference>
<protein>
    <submittedName>
        <fullName evidence="3">Uncharacterized protein</fullName>
    </submittedName>
</protein>